<reference evidence="2 3" key="1">
    <citation type="journal article" date="2020" name="Sci. Rep.">
        <title>A novel cyanobacterial geosmin producer, revising GeoA distribution and dispersion patterns in Bacteria.</title>
        <authorList>
            <person name="Churro C."/>
            <person name="Semedo-Aguiar A.P."/>
            <person name="Silva A.D."/>
            <person name="Pereira-Leal J.B."/>
            <person name="Leite R.B."/>
        </authorList>
    </citation>
    <scope>NUCLEOTIDE SEQUENCE [LARGE SCALE GENOMIC DNA]</scope>
    <source>
        <strain evidence="2 3">IPMA8</strain>
    </source>
</reference>
<feature type="domain" description="PDZ" evidence="1">
    <location>
        <begin position="510"/>
        <end position="587"/>
    </location>
</feature>
<name>A0ABX2CTQ6_9CYAN</name>
<gene>
    <name evidence="2" type="ORF">E5S67_01356</name>
</gene>
<comment type="caution">
    <text evidence="2">The sequence shown here is derived from an EMBL/GenBank/DDBJ whole genome shotgun (WGS) entry which is preliminary data.</text>
</comment>
<dbReference type="RefSeq" id="WP_172186313.1">
    <property type="nucleotide sequence ID" value="NZ_CAWPPK010000079.1"/>
</dbReference>
<dbReference type="InterPro" id="IPR027268">
    <property type="entry name" value="Peptidase_M4/M1_CTD_sf"/>
</dbReference>
<dbReference type="Gene3D" id="2.30.42.10">
    <property type="match status" value="1"/>
</dbReference>
<keyword evidence="3" id="KW-1185">Reference proteome</keyword>
<dbReference type="EMBL" id="SRRZ01000017">
    <property type="protein sequence ID" value="NQE33636.1"/>
    <property type="molecule type" value="Genomic_DNA"/>
</dbReference>
<dbReference type="InterPro" id="IPR024191">
    <property type="entry name" value="Peptidase_M61"/>
</dbReference>
<dbReference type="PIRSF" id="PIRSF016493">
    <property type="entry name" value="Glycyl_aminpptds"/>
    <property type="match status" value="1"/>
</dbReference>
<dbReference type="Gene3D" id="2.60.40.3650">
    <property type="match status" value="1"/>
</dbReference>
<dbReference type="Gene3D" id="1.10.390.10">
    <property type="entry name" value="Neutral Protease Domain 2"/>
    <property type="match status" value="1"/>
</dbReference>
<dbReference type="PROSITE" id="PS50106">
    <property type="entry name" value="PDZ"/>
    <property type="match status" value="1"/>
</dbReference>
<dbReference type="Pfam" id="PF05299">
    <property type="entry name" value="Peptidase_M61"/>
    <property type="match status" value="1"/>
</dbReference>
<dbReference type="Pfam" id="PF17899">
    <property type="entry name" value="Peptidase_M61_N"/>
    <property type="match status" value="1"/>
</dbReference>
<protein>
    <recommendedName>
        <fullName evidence="1">PDZ domain-containing protein</fullName>
    </recommendedName>
</protein>
<dbReference type="InterPro" id="IPR040756">
    <property type="entry name" value="Peptidase_M61_N"/>
</dbReference>
<dbReference type="InterPro" id="IPR001478">
    <property type="entry name" value="PDZ"/>
</dbReference>
<dbReference type="InterPro" id="IPR007963">
    <property type="entry name" value="Peptidase_M61_catalytic"/>
</dbReference>
<evidence type="ECO:0000313" key="2">
    <source>
        <dbReference type="EMBL" id="NQE33636.1"/>
    </source>
</evidence>
<dbReference type="Proteomes" id="UP000702425">
    <property type="component" value="Unassembled WGS sequence"/>
</dbReference>
<accession>A0ABX2CTQ6</accession>
<proteinExistence type="predicted"/>
<evidence type="ECO:0000313" key="3">
    <source>
        <dbReference type="Proteomes" id="UP000702425"/>
    </source>
</evidence>
<organism evidence="2 3">
    <name type="scientific">Microcoleus asticus IPMA8</name>
    <dbReference type="NCBI Taxonomy" id="2563858"/>
    <lineage>
        <taxon>Bacteria</taxon>
        <taxon>Bacillati</taxon>
        <taxon>Cyanobacteriota</taxon>
        <taxon>Cyanophyceae</taxon>
        <taxon>Oscillatoriophycideae</taxon>
        <taxon>Oscillatoriales</taxon>
        <taxon>Microcoleaceae</taxon>
        <taxon>Microcoleus</taxon>
        <taxon>Microcoleus asticus</taxon>
    </lineage>
</organism>
<evidence type="ECO:0000259" key="1">
    <source>
        <dbReference type="PROSITE" id="PS50106"/>
    </source>
</evidence>
<sequence length="633" mass="71802">MTDVTSLDTSSAAGNRQGQLTAPTIQYSVAMPNPESHLFEVTLRVQGWSKPVLDLKMPVWTPGSYLVREYARHLQDFSSLGGDRALPWRKLSKNHWQIETDSVSDVTVRYRIFANELTVRTNHLDSTHGYFNPAALCFFLPGFERHCYTVTVVPPQPQWRTVSTLPPVSGQNLTFAAADFDTLVDSPFEIGCHEVYEFEVMGKPHQLVVWGKGNLEPERAIRDIQKVIEVEAKMFGGLPYERYVFFLHLSGSGFGGLEHKESCTLNYPRFGFRAKEKYERFIQLVAHEFFHLWNVKRIRPKALEVFDYEQENYTPSLWFSEGTTSYYDLVIPFRAGIYGVKGFFQNLAKEINRLQTTPGRSVQPVSESSWDAWIKLYRRDANSDNSQISYYLKGEVVSFLLDLLIRARHGNERSLDDVMRLMWQQFGNANSAQNGDFDLKSETDAKAAHLISNGELNSPSLPAEIGFTPEELQSAIESVAGIDLSDFFARYIDGTEELPYNKYLEPFGLQIWVDETDQTPRIGWTLASENGREMVKFVEVGSPAQLAGIDAGDELLAIEGFRVNSEQAGERLKDYQPGDTIEVTVFHQDELRTCRVTLAPPRPGRYSIVPVEQPTAIQKQNFTGWLGVPLSKL</sequence>
<dbReference type="SUPFAM" id="SSF55486">
    <property type="entry name" value="Metalloproteases ('zincins'), catalytic domain"/>
    <property type="match status" value="1"/>
</dbReference>
<dbReference type="InterPro" id="IPR036034">
    <property type="entry name" value="PDZ_sf"/>
</dbReference>
<dbReference type="SUPFAM" id="SSF50156">
    <property type="entry name" value="PDZ domain-like"/>
    <property type="match status" value="1"/>
</dbReference>
<dbReference type="Pfam" id="PF13180">
    <property type="entry name" value="PDZ_2"/>
    <property type="match status" value="1"/>
</dbReference>